<reference evidence="2 3" key="1">
    <citation type="submission" date="2020-06" db="EMBL/GenBank/DDBJ databases">
        <title>Transcriptomic and genomic resources for Thalictrum thalictroides and T. hernandezii: Facilitating candidate gene discovery in an emerging model plant lineage.</title>
        <authorList>
            <person name="Arias T."/>
            <person name="Riano-Pachon D.M."/>
            <person name="Di Stilio V.S."/>
        </authorList>
    </citation>
    <scope>NUCLEOTIDE SEQUENCE [LARGE SCALE GENOMIC DNA]</scope>
    <source>
        <strain evidence="3">cv. WT478/WT964</strain>
        <tissue evidence="2">Leaves</tissue>
    </source>
</reference>
<name>A0A7J6WKG4_THATH</name>
<evidence type="ECO:0000313" key="3">
    <source>
        <dbReference type="Proteomes" id="UP000554482"/>
    </source>
</evidence>
<organism evidence="2 3">
    <name type="scientific">Thalictrum thalictroides</name>
    <name type="common">Rue-anemone</name>
    <name type="synonym">Anemone thalictroides</name>
    <dbReference type="NCBI Taxonomy" id="46969"/>
    <lineage>
        <taxon>Eukaryota</taxon>
        <taxon>Viridiplantae</taxon>
        <taxon>Streptophyta</taxon>
        <taxon>Embryophyta</taxon>
        <taxon>Tracheophyta</taxon>
        <taxon>Spermatophyta</taxon>
        <taxon>Magnoliopsida</taxon>
        <taxon>Ranunculales</taxon>
        <taxon>Ranunculaceae</taxon>
        <taxon>Thalictroideae</taxon>
        <taxon>Thalictrum</taxon>
    </lineage>
</organism>
<dbReference type="AlphaFoldDB" id="A0A7J6WKG4"/>
<sequence>MLTKGMSSSDKLDSDETISENPNSRKIWVSDALTELVKVSGRSRVVYQTTVKKMGPLINRGFLEENSDLSKEVSEVKASMSMQMEEVRFMLNQMDAGLSIHIPNSSQAPVDSELVGKPVNLFGPWQQQVVAVGTVRDINPQHKLGDRCMLGVGDGNAKTHPKDSLSTINLPSSYLFLSTLFACAARLNPLPPRPFSSFLLPLRF</sequence>
<dbReference type="EMBL" id="JABWDY010014757">
    <property type="protein sequence ID" value="KAF5197397.1"/>
    <property type="molecule type" value="Genomic_DNA"/>
</dbReference>
<dbReference type="Proteomes" id="UP000554482">
    <property type="component" value="Unassembled WGS sequence"/>
</dbReference>
<keyword evidence="3" id="KW-1185">Reference proteome</keyword>
<accession>A0A7J6WKG4</accession>
<proteinExistence type="predicted"/>
<comment type="caution">
    <text evidence="2">The sequence shown here is derived from an EMBL/GenBank/DDBJ whole genome shotgun (WGS) entry which is preliminary data.</text>
</comment>
<evidence type="ECO:0000313" key="2">
    <source>
        <dbReference type="EMBL" id="KAF5197397.1"/>
    </source>
</evidence>
<evidence type="ECO:0000256" key="1">
    <source>
        <dbReference type="SAM" id="MobiDB-lite"/>
    </source>
</evidence>
<protein>
    <submittedName>
        <fullName evidence="2">Uncharacterized protein</fullName>
    </submittedName>
</protein>
<feature type="region of interest" description="Disordered" evidence="1">
    <location>
        <begin position="1"/>
        <end position="21"/>
    </location>
</feature>
<gene>
    <name evidence="2" type="ORF">FRX31_013012</name>
</gene>